<dbReference type="Pfam" id="PF04464">
    <property type="entry name" value="Glyphos_transf"/>
    <property type="match status" value="1"/>
</dbReference>
<dbReference type="InterPro" id="IPR007554">
    <property type="entry name" value="Glycerophosphate_synth"/>
</dbReference>
<dbReference type="InterPro" id="IPR043149">
    <property type="entry name" value="TagF_N"/>
</dbReference>
<organism evidence="1 2">
    <name type="scientific">Peribacillus frigoritolerans</name>
    <dbReference type="NCBI Taxonomy" id="450367"/>
    <lineage>
        <taxon>Bacteria</taxon>
        <taxon>Bacillati</taxon>
        <taxon>Bacillota</taxon>
        <taxon>Bacilli</taxon>
        <taxon>Bacillales</taxon>
        <taxon>Bacillaceae</taxon>
        <taxon>Peribacillus</taxon>
    </lineage>
</organism>
<dbReference type="Proteomes" id="UP000680045">
    <property type="component" value="Unassembled WGS sequence"/>
</dbReference>
<proteinExistence type="predicted"/>
<reference evidence="1" key="1">
    <citation type="submission" date="2021-04" db="EMBL/GenBank/DDBJ databases">
        <title>Whole genome sequencing of Enterococci isolates from hospitalized patients.</title>
        <authorList>
            <person name="Ogoti B.M."/>
            <person name="Onyambu F.G."/>
        </authorList>
    </citation>
    <scope>NUCLEOTIDE SEQUENCE</scope>
    <source>
        <strain evidence="1">242</strain>
    </source>
</reference>
<gene>
    <name evidence="1" type="ORF">KEH51_05835</name>
</gene>
<sequence length="65" mass="7360">MIRSIYHLATSKWIIIDNYFGFLSAISFKKQVTCVQVWHAAGAVKQFGAKDPSIKNRSAGARKRF</sequence>
<evidence type="ECO:0000313" key="1">
    <source>
        <dbReference type="EMBL" id="MBR8644326.1"/>
    </source>
</evidence>
<dbReference type="AlphaFoldDB" id="A0A941J744"/>
<dbReference type="EMBL" id="JAGTPW010000007">
    <property type="protein sequence ID" value="MBR8644326.1"/>
    <property type="molecule type" value="Genomic_DNA"/>
</dbReference>
<dbReference type="GO" id="GO:0016020">
    <property type="term" value="C:membrane"/>
    <property type="evidence" value="ECO:0007669"/>
    <property type="project" value="InterPro"/>
</dbReference>
<dbReference type="GO" id="GO:0047355">
    <property type="term" value="F:CDP-glycerol glycerophosphotransferase activity"/>
    <property type="evidence" value="ECO:0007669"/>
    <property type="project" value="InterPro"/>
</dbReference>
<comment type="caution">
    <text evidence="1">The sequence shown here is derived from an EMBL/GenBank/DDBJ whole genome shotgun (WGS) entry which is preliminary data.</text>
</comment>
<dbReference type="Gene3D" id="3.40.50.11820">
    <property type="match status" value="1"/>
</dbReference>
<evidence type="ECO:0000313" key="2">
    <source>
        <dbReference type="Proteomes" id="UP000680045"/>
    </source>
</evidence>
<name>A0A941J744_9BACI</name>
<accession>A0A941J744</accession>
<protein>
    <submittedName>
        <fullName evidence="1">CDP-glycerol glycerophosphotransferase family protein</fullName>
    </submittedName>
</protein>